<dbReference type="InterPro" id="IPR042318">
    <property type="entry name" value="Consortin"/>
</dbReference>
<dbReference type="GO" id="GO:0005802">
    <property type="term" value="C:trans-Golgi network"/>
    <property type="evidence" value="ECO:0007669"/>
    <property type="project" value="InterPro"/>
</dbReference>
<dbReference type="GO" id="GO:0071253">
    <property type="term" value="F:connexin binding"/>
    <property type="evidence" value="ECO:0007669"/>
    <property type="project" value="InterPro"/>
</dbReference>
<feature type="compositionally biased region" description="Gly residues" evidence="1">
    <location>
        <begin position="18"/>
        <end position="27"/>
    </location>
</feature>
<dbReference type="Pfam" id="PF22883">
    <property type="entry name" value="Consortin_N"/>
    <property type="match status" value="1"/>
</dbReference>
<dbReference type="InterPro" id="IPR054132">
    <property type="entry name" value="Consortin_N"/>
</dbReference>
<dbReference type="PANTHER" id="PTHR28581:SF1">
    <property type="entry name" value="CONSORTIN"/>
    <property type="match status" value="1"/>
</dbReference>
<feature type="domain" description="Consortin N-terminal" evidence="2">
    <location>
        <begin position="184"/>
        <end position="234"/>
    </location>
</feature>
<dbReference type="OrthoDB" id="9894200at2759"/>
<reference evidence="4 5" key="1">
    <citation type="submission" date="2025-04" db="UniProtKB">
        <authorList>
            <consortium name="RefSeq"/>
        </authorList>
    </citation>
    <scope>IDENTIFICATION</scope>
</reference>
<feature type="compositionally biased region" description="Polar residues" evidence="1">
    <location>
        <begin position="345"/>
        <end position="371"/>
    </location>
</feature>
<dbReference type="GeneID" id="116223443"/>
<name>A0A6P8GFG3_CLUHA</name>
<proteinExistence type="predicted"/>
<feature type="compositionally biased region" description="Acidic residues" evidence="1">
    <location>
        <begin position="80"/>
        <end position="91"/>
    </location>
</feature>
<dbReference type="PANTHER" id="PTHR28581">
    <property type="entry name" value="CONSORTIN"/>
    <property type="match status" value="1"/>
</dbReference>
<dbReference type="RefSeq" id="XP_031435987.1">
    <property type="nucleotide sequence ID" value="XM_031580127.2"/>
</dbReference>
<dbReference type="RefSeq" id="XP_031435986.1">
    <property type="nucleotide sequence ID" value="XM_031580126.2"/>
</dbReference>
<gene>
    <name evidence="4 5" type="primary">LOC116223443</name>
</gene>
<evidence type="ECO:0000313" key="5">
    <source>
        <dbReference type="RefSeq" id="XP_031435987.1"/>
    </source>
</evidence>
<dbReference type="GO" id="GO:0042998">
    <property type="term" value="P:positive regulation of Golgi to plasma membrane protein transport"/>
    <property type="evidence" value="ECO:0007669"/>
    <property type="project" value="TreeGrafter"/>
</dbReference>
<dbReference type="Proteomes" id="UP000515152">
    <property type="component" value="Chromosome 14"/>
</dbReference>
<evidence type="ECO:0000313" key="4">
    <source>
        <dbReference type="RefSeq" id="XP_031435986.1"/>
    </source>
</evidence>
<organism evidence="3 4">
    <name type="scientific">Clupea harengus</name>
    <name type="common">Atlantic herring</name>
    <dbReference type="NCBI Taxonomy" id="7950"/>
    <lineage>
        <taxon>Eukaryota</taxon>
        <taxon>Metazoa</taxon>
        <taxon>Chordata</taxon>
        <taxon>Craniata</taxon>
        <taxon>Vertebrata</taxon>
        <taxon>Euteleostomi</taxon>
        <taxon>Actinopterygii</taxon>
        <taxon>Neopterygii</taxon>
        <taxon>Teleostei</taxon>
        <taxon>Clupei</taxon>
        <taxon>Clupeiformes</taxon>
        <taxon>Clupeoidei</taxon>
        <taxon>Clupeidae</taxon>
        <taxon>Clupea</taxon>
    </lineage>
</organism>
<accession>A0A6P8GFG3</accession>
<evidence type="ECO:0000313" key="3">
    <source>
        <dbReference type="Proteomes" id="UP000515152"/>
    </source>
</evidence>
<keyword evidence="3" id="KW-1185">Reference proteome</keyword>
<feature type="compositionally biased region" description="Pro residues" evidence="1">
    <location>
        <begin position="373"/>
        <end position="387"/>
    </location>
</feature>
<evidence type="ECO:0000259" key="2">
    <source>
        <dbReference type="Pfam" id="PF22883"/>
    </source>
</evidence>
<feature type="compositionally biased region" description="Basic and acidic residues" evidence="1">
    <location>
        <begin position="335"/>
        <end position="344"/>
    </location>
</feature>
<feature type="region of interest" description="Disordered" evidence="1">
    <location>
        <begin position="274"/>
        <end position="387"/>
    </location>
</feature>
<dbReference type="GO" id="GO:0030133">
    <property type="term" value="C:transport vesicle"/>
    <property type="evidence" value="ECO:0007669"/>
    <property type="project" value="TreeGrafter"/>
</dbReference>
<feature type="region of interest" description="Disordered" evidence="1">
    <location>
        <begin position="1"/>
        <end position="141"/>
    </location>
</feature>
<evidence type="ECO:0000256" key="1">
    <source>
        <dbReference type="SAM" id="MobiDB-lite"/>
    </source>
</evidence>
<protein>
    <submittedName>
        <fullName evidence="4 5">Consortin-like</fullName>
    </submittedName>
</protein>
<feature type="compositionally biased region" description="Acidic residues" evidence="1">
    <location>
        <begin position="98"/>
        <end position="113"/>
    </location>
</feature>
<dbReference type="AlphaFoldDB" id="A0A6P8GFG3"/>
<dbReference type="KEGG" id="char:116223443"/>
<sequence>MEEGQAQGEEPVRRSQGGSIGVIGGGVDLLYNHDHVSPPDMPSPDQNQNRLMEDSEEVEQSPRGRRRQLKQDSVNNNGSCEEEEEEAEEDDSSKVEEDKEVEVEEEEEEEEGDSISGAFSSDLDSRIRDSPSYSPTGVEDLVSSPEECVLGGVEDHAEADALRGGWLPCSPPAAAVLELGEHCDHALLPQRLHQIAEALVLEEDYERAIRFIQLERLYHERLLANLAALQEQWECRWRGDGGAQSLTVERTPIDPEQLEQLERLSHICRTHRQPALRAEQSEAVDKVQKNSLICRSPRAEEEKEEEEEEKKEKEREGAVLLPCDTGSVADSARVTMEKKEKDAQETSPQHDSTAASTSLSQQGAPESSQSHPAPAPAPPPLPPLTFP</sequence>
<dbReference type="GO" id="GO:0005886">
    <property type="term" value="C:plasma membrane"/>
    <property type="evidence" value="ECO:0007669"/>
    <property type="project" value="TreeGrafter"/>
</dbReference>
<feature type="compositionally biased region" description="Basic and acidic residues" evidence="1">
    <location>
        <begin position="279"/>
        <end position="288"/>
    </location>
</feature>